<sequence>MSRPIPFEFQKFGNLTLVTLDSRFADYDFKPVMQNGKMMMQIPEKTIKDCRNIDGCVYFHLGRVSDRVMVDLIEKFQKLKVEKGWKPGKGLVVPDNKFII</sequence>
<dbReference type="Proteomes" id="UP000306319">
    <property type="component" value="Unassembled WGS sequence"/>
</dbReference>
<keyword evidence="2" id="KW-1185">Reference proteome</keyword>
<evidence type="ECO:0000313" key="1">
    <source>
        <dbReference type="EMBL" id="TGY79039.1"/>
    </source>
</evidence>
<reference evidence="1" key="1">
    <citation type="submission" date="2019-04" db="EMBL/GenBank/DDBJ databases">
        <title>Microbes associate with the intestines of laboratory mice.</title>
        <authorList>
            <person name="Navarre W."/>
            <person name="Wong E."/>
            <person name="Huang K."/>
            <person name="Tropini C."/>
            <person name="Ng K."/>
            <person name="Yu B."/>
        </authorList>
    </citation>
    <scope>NUCLEOTIDE SEQUENCE</scope>
    <source>
        <strain evidence="1">NM04_E33</strain>
    </source>
</reference>
<protein>
    <submittedName>
        <fullName evidence="1">Uncharacterized protein</fullName>
    </submittedName>
</protein>
<accession>A0AC61RHG7</accession>
<organism evidence="1 2">
    <name type="scientific">Lepagella muris</name>
    <dbReference type="NCBI Taxonomy" id="3032870"/>
    <lineage>
        <taxon>Bacteria</taxon>
        <taxon>Pseudomonadati</taxon>
        <taxon>Bacteroidota</taxon>
        <taxon>Bacteroidia</taxon>
        <taxon>Bacteroidales</taxon>
        <taxon>Muribaculaceae</taxon>
        <taxon>Lepagella</taxon>
    </lineage>
</organism>
<gene>
    <name evidence="1" type="ORF">E5331_08220</name>
</gene>
<name>A0AC61RHG7_9BACT</name>
<proteinExistence type="predicted"/>
<evidence type="ECO:0000313" key="2">
    <source>
        <dbReference type="Proteomes" id="UP000306319"/>
    </source>
</evidence>
<dbReference type="EMBL" id="SRYB01000009">
    <property type="protein sequence ID" value="TGY79039.1"/>
    <property type="molecule type" value="Genomic_DNA"/>
</dbReference>
<comment type="caution">
    <text evidence="1">The sequence shown here is derived from an EMBL/GenBank/DDBJ whole genome shotgun (WGS) entry which is preliminary data.</text>
</comment>